<keyword evidence="5" id="KW-1185">Reference proteome</keyword>
<dbReference type="PROSITE" id="PS51375">
    <property type="entry name" value="PPR"/>
    <property type="match status" value="4"/>
</dbReference>
<name>A0A9Q0KRB2_9MAGN</name>
<dbReference type="EMBL" id="JAMYWD010000004">
    <property type="protein sequence ID" value="KAJ4974841.1"/>
    <property type="molecule type" value="Genomic_DNA"/>
</dbReference>
<dbReference type="PANTHER" id="PTHR47926:SF363">
    <property type="entry name" value="PENTATRICOPEPTIDE REPEAT-CONTAINING PROTEIN"/>
    <property type="match status" value="1"/>
</dbReference>
<dbReference type="Pfam" id="PF20431">
    <property type="entry name" value="E_motif"/>
    <property type="match status" value="1"/>
</dbReference>
<dbReference type="InterPro" id="IPR046848">
    <property type="entry name" value="E_motif"/>
</dbReference>
<dbReference type="OrthoDB" id="185373at2759"/>
<organism evidence="4 5">
    <name type="scientific">Protea cynaroides</name>
    <dbReference type="NCBI Taxonomy" id="273540"/>
    <lineage>
        <taxon>Eukaryota</taxon>
        <taxon>Viridiplantae</taxon>
        <taxon>Streptophyta</taxon>
        <taxon>Embryophyta</taxon>
        <taxon>Tracheophyta</taxon>
        <taxon>Spermatophyta</taxon>
        <taxon>Magnoliopsida</taxon>
        <taxon>Proteales</taxon>
        <taxon>Proteaceae</taxon>
        <taxon>Protea</taxon>
    </lineage>
</organism>
<evidence type="ECO:0000256" key="2">
    <source>
        <dbReference type="ARBA" id="ARBA00061659"/>
    </source>
</evidence>
<dbReference type="AlphaFoldDB" id="A0A9Q0KRB2"/>
<reference evidence="4" key="1">
    <citation type="journal article" date="2023" name="Plant J.">
        <title>The genome of the king protea, Protea cynaroides.</title>
        <authorList>
            <person name="Chang J."/>
            <person name="Duong T.A."/>
            <person name="Schoeman C."/>
            <person name="Ma X."/>
            <person name="Roodt D."/>
            <person name="Barker N."/>
            <person name="Li Z."/>
            <person name="Van de Peer Y."/>
            <person name="Mizrachi E."/>
        </authorList>
    </citation>
    <scope>NUCLEOTIDE SEQUENCE</scope>
    <source>
        <tissue evidence="4">Young leaves</tissue>
    </source>
</reference>
<dbReference type="FunFam" id="1.25.40.10:FF:000073">
    <property type="entry name" value="Pentatricopeptide repeat-containing protein chloroplastic"/>
    <property type="match status" value="1"/>
</dbReference>
<sequence length="711" mass="79264">MKLLGRLQRCGLRIQKSRLHWRSFFTDTTFEQQLKTLDMDRTIASVHSISSNPCFSLLGLCKTIGCLKKIHGLLIVHGLTDDLLCQTKFVSLYGFFGDIKCARSVFDQIREPDLYSWKVMIRWYFLNDSYPELLRLYTRMRQCLKENDNVVFSVVLKACSELHELDEGRKLHCQIVKVGNPDSFVLTGLVDMYAKCGEIGCSRAVFEEISDRNVVSWTSMIVGYVQNDCPQEALVLFNRMRQGMIDANQVTMGSLLTACTKLGALYQGKWVHGFIIKEGIIMNPFLVSALLNMYVKCGMISDARATFDELPMVDLVSWTTMIVGYTQRNLLDEALKLFTDKKWASLLPNSVTVASILSACGQSGNSNLGRSVHGIGIKLGLEDGPVRNGLIDMYAKCHMIRDAHYIFQTVSDKDVIAWNSMITGYSQNGSAYEALILFHQMRLDFITPDAVTVVGILSACACMGALHLGCSLHAYAIKEGFLLSNVRLGTALLNFYAKCGDAGSARKVFDGMEEKNTVTWSAMMGGYGMHGDASESLALFSEMLNENMEPNEVIFTSILSACSHTGMVGEGWRYFDSMCQEYQVVPSMKHYVCMVDLLARAGRIEEALAFIEAMPVQPDASVFGALLHGCRLHSRLDLGELGVKNMLELQPDSAGYYVLISNFYASDGRWNKVNEVRELMKHKGLSKSPGCSLLEMDNGNRFSALRVASLP</sequence>
<dbReference type="Gene3D" id="1.25.40.10">
    <property type="entry name" value="Tetratricopeptide repeat domain"/>
    <property type="match status" value="5"/>
</dbReference>
<dbReference type="NCBIfam" id="TIGR00756">
    <property type="entry name" value="PPR"/>
    <property type="match status" value="4"/>
</dbReference>
<gene>
    <name evidence="4" type="ORF">NE237_008015</name>
</gene>
<dbReference type="InterPro" id="IPR046960">
    <property type="entry name" value="PPR_At4g14850-like_plant"/>
</dbReference>
<evidence type="ECO:0000313" key="4">
    <source>
        <dbReference type="EMBL" id="KAJ4974841.1"/>
    </source>
</evidence>
<feature type="repeat" description="PPR" evidence="3">
    <location>
        <begin position="516"/>
        <end position="550"/>
    </location>
</feature>
<feature type="repeat" description="PPR" evidence="3">
    <location>
        <begin position="314"/>
        <end position="348"/>
    </location>
</feature>
<evidence type="ECO:0000256" key="1">
    <source>
        <dbReference type="ARBA" id="ARBA00022737"/>
    </source>
</evidence>
<accession>A0A9Q0KRB2</accession>
<feature type="repeat" description="PPR" evidence="3">
    <location>
        <begin position="213"/>
        <end position="247"/>
    </location>
</feature>
<proteinExistence type="inferred from homology"/>
<dbReference type="FunFam" id="1.25.40.10:FF:000212">
    <property type="entry name" value="Pentatricopeptide repeat-containing protein At2g03380, mitochondrial"/>
    <property type="match status" value="1"/>
</dbReference>
<comment type="caution">
    <text evidence="4">The sequence shown here is derived from an EMBL/GenBank/DDBJ whole genome shotgun (WGS) entry which is preliminary data.</text>
</comment>
<protein>
    <recommendedName>
        <fullName evidence="6">Pentatricopeptide repeat-containing protein</fullName>
    </recommendedName>
</protein>
<comment type="similarity">
    <text evidence="2">Belongs to the PPR family. PCMP-E subfamily.</text>
</comment>
<dbReference type="PANTHER" id="PTHR47926">
    <property type="entry name" value="PENTATRICOPEPTIDE REPEAT-CONTAINING PROTEIN"/>
    <property type="match status" value="1"/>
</dbReference>
<dbReference type="FunFam" id="1.25.40.10:FF:001180">
    <property type="entry name" value="Pentatricopeptide repeat-containing protein At2g03380, mitochondrial"/>
    <property type="match status" value="1"/>
</dbReference>
<dbReference type="InterPro" id="IPR011990">
    <property type="entry name" value="TPR-like_helical_dom_sf"/>
</dbReference>
<dbReference type="Pfam" id="PF13041">
    <property type="entry name" value="PPR_2"/>
    <property type="match status" value="3"/>
</dbReference>
<evidence type="ECO:0000256" key="3">
    <source>
        <dbReference type="PROSITE-ProRule" id="PRU00708"/>
    </source>
</evidence>
<evidence type="ECO:0008006" key="6">
    <source>
        <dbReference type="Google" id="ProtNLM"/>
    </source>
</evidence>
<dbReference type="InterPro" id="IPR002885">
    <property type="entry name" value="PPR_rpt"/>
</dbReference>
<keyword evidence="1" id="KW-0677">Repeat</keyword>
<dbReference type="Pfam" id="PF01535">
    <property type="entry name" value="PPR"/>
    <property type="match status" value="3"/>
</dbReference>
<dbReference type="Proteomes" id="UP001141806">
    <property type="component" value="Unassembled WGS sequence"/>
</dbReference>
<dbReference type="GO" id="GO:0009451">
    <property type="term" value="P:RNA modification"/>
    <property type="evidence" value="ECO:0007669"/>
    <property type="project" value="InterPro"/>
</dbReference>
<evidence type="ECO:0000313" key="5">
    <source>
        <dbReference type="Proteomes" id="UP001141806"/>
    </source>
</evidence>
<dbReference type="FunFam" id="1.25.40.10:FF:000309">
    <property type="entry name" value="Pentatricopeptide repeat-containing protein, chloroplastic"/>
    <property type="match status" value="1"/>
</dbReference>
<dbReference type="GO" id="GO:0003723">
    <property type="term" value="F:RNA binding"/>
    <property type="evidence" value="ECO:0007669"/>
    <property type="project" value="InterPro"/>
</dbReference>
<feature type="repeat" description="PPR" evidence="3">
    <location>
        <begin position="414"/>
        <end position="448"/>
    </location>
</feature>
<dbReference type="FunFam" id="1.25.40.10:FF:000948">
    <property type="entry name" value="Pentatricopeptide repeat-containing protein mitochondrial"/>
    <property type="match status" value="1"/>
</dbReference>